<dbReference type="PANTHER" id="PTHR21354:SF0">
    <property type="entry name" value="ZINC FINGER PROTEIN 511"/>
    <property type="match status" value="1"/>
</dbReference>
<dbReference type="InterPro" id="IPR039258">
    <property type="entry name" value="ZNF511"/>
</dbReference>
<feature type="compositionally biased region" description="Polar residues" evidence="1">
    <location>
        <begin position="231"/>
        <end position="242"/>
    </location>
</feature>
<evidence type="ECO:0000256" key="1">
    <source>
        <dbReference type="SAM" id="MobiDB-lite"/>
    </source>
</evidence>
<accession>A0A067R0K8</accession>
<evidence type="ECO:0000259" key="2">
    <source>
        <dbReference type="PROSITE" id="PS00028"/>
    </source>
</evidence>
<evidence type="ECO:0000313" key="3">
    <source>
        <dbReference type="EMBL" id="KDR12245.1"/>
    </source>
</evidence>
<gene>
    <name evidence="3" type="ORF">L798_13851</name>
</gene>
<dbReference type="STRING" id="136037.A0A067R0K8"/>
<feature type="compositionally biased region" description="Basic and acidic residues" evidence="1">
    <location>
        <begin position="184"/>
        <end position="197"/>
    </location>
</feature>
<dbReference type="InterPro" id="IPR013087">
    <property type="entry name" value="Znf_C2H2_type"/>
</dbReference>
<protein>
    <recommendedName>
        <fullName evidence="2">C2H2-type domain-containing protein</fullName>
    </recommendedName>
</protein>
<dbReference type="OrthoDB" id="18440at2759"/>
<feature type="region of interest" description="Disordered" evidence="1">
    <location>
        <begin position="221"/>
        <end position="246"/>
    </location>
</feature>
<reference evidence="3 4" key="1">
    <citation type="journal article" date="2014" name="Nat. Commun.">
        <title>Molecular traces of alternative social organization in a termite genome.</title>
        <authorList>
            <person name="Terrapon N."/>
            <person name="Li C."/>
            <person name="Robertson H.M."/>
            <person name="Ji L."/>
            <person name="Meng X."/>
            <person name="Booth W."/>
            <person name="Chen Z."/>
            <person name="Childers C.P."/>
            <person name="Glastad K.M."/>
            <person name="Gokhale K."/>
            <person name="Gowin J."/>
            <person name="Gronenberg W."/>
            <person name="Hermansen R.A."/>
            <person name="Hu H."/>
            <person name="Hunt B.G."/>
            <person name="Huylmans A.K."/>
            <person name="Khalil S.M."/>
            <person name="Mitchell R.D."/>
            <person name="Munoz-Torres M.C."/>
            <person name="Mustard J.A."/>
            <person name="Pan H."/>
            <person name="Reese J.T."/>
            <person name="Scharf M.E."/>
            <person name="Sun F."/>
            <person name="Vogel H."/>
            <person name="Xiao J."/>
            <person name="Yang W."/>
            <person name="Yang Z."/>
            <person name="Yang Z."/>
            <person name="Zhou J."/>
            <person name="Zhu J."/>
            <person name="Brent C.S."/>
            <person name="Elsik C.G."/>
            <person name="Goodisman M.A."/>
            <person name="Liberles D.A."/>
            <person name="Roe R.M."/>
            <person name="Vargo E.L."/>
            <person name="Vilcinskas A."/>
            <person name="Wang J."/>
            <person name="Bornberg-Bauer E."/>
            <person name="Korb J."/>
            <person name="Zhang G."/>
            <person name="Liebig J."/>
        </authorList>
    </citation>
    <scope>NUCLEOTIDE SEQUENCE [LARGE SCALE GENOMIC DNA]</scope>
    <source>
        <tissue evidence="3">Whole organism</tissue>
    </source>
</reference>
<dbReference type="Proteomes" id="UP000027135">
    <property type="component" value="Unassembled WGS sequence"/>
</dbReference>
<sequence>MSKIDALFKLGVGRRQPSDPFFADGDAVCRAYRREGVVDIDDEDLCHEIVAKFPCHVFGCNLEFDSLLQYELHYNSLHRYFCSECNKRLPSPHLLDLHISENHDSFFRAQAQRKPMYRCFVEECDGMFAAPQERRRHCIDAHRFPHDFRFDDARKQKTKHRKPKQSNDDLLDSVMEVDPSSGDGKCETKIRRPKSESKSVAMFPRSLKALNCGNVEECNEKSEEGNELGEATSSHQAQTGARTETFRKPLGFARGRGRYQRLGGKFMNFNSGINKRDQSSSGDSNVWGTSGLLDALKDSKAGTDDEKFACASDVEIEHG</sequence>
<feature type="domain" description="C2H2-type" evidence="2">
    <location>
        <begin position="82"/>
        <end position="103"/>
    </location>
</feature>
<dbReference type="PROSITE" id="PS00028">
    <property type="entry name" value="ZINC_FINGER_C2H2_1"/>
    <property type="match status" value="2"/>
</dbReference>
<feature type="region of interest" description="Disordered" evidence="1">
    <location>
        <begin position="173"/>
        <end position="199"/>
    </location>
</feature>
<evidence type="ECO:0000313" key="4">
    <source>
        <dbReference type="Proteomes" id="UP000027135"/>
    </source>
</evidence>
<dbReference type="InParanoid" id="A0A067R0K8"/>
<feature type="domain" description="C2H2-type" evidence="2">
    <location>
        <begin position="119"/>
        <end position="142"/>
    </location>
</feature>
<dbReference type="eggNOG" id="KOG4173">
    <property type="taxonomic scope" value="Eukaryota"/>
</dbReference>
<dbReference type="AlphaFoldDB" id="A0A067R0K8"/>
<keyword evidence="4" id="KW-1185">Reference proteome</keyword>
<organism evidence="3 4">
    <name type="scientific">Zootermopsis nevadensis</name>
    <name type="common">Dampwood termite</name>
    <dbReference type="NCBI Taxonomy" id="136037"/>
    <lineage>
        <taxon>Eukaryota</taxon>
        <taxon>Metazoa</taxon>
        <taxon>Ecdysozoa</taxon>
        <taxon>Arthropoda</taxon>
        <taxon>Hexapoda</taxon>
        <taxon>Insecta</taxon>
        <taxon>Pterygota</taxon>
        <taxon>Neoptera</taxon>
        <taxon>Polyneoptera</taxon>
        <taxon>Dictyoptera</taxon>
        <taxon>Blattodea</taxon>
        <taxon>Blattoidea</taxon>
        <taxon>Termitoidae</taxon>
        <taxon>Termopsidae</taxon>
        <taxon>Zootermopsis</taxon>
    </lineage>
</organism>
<dbReference type="EMBL" id="KK853034">
    <property type="protein sequence ID" value="KDR12245.1"/>
    <property type="molecule type" value="Genomic_DNA"/>
</dbReference>
<name>A0A067R0K8_ZOONE</name>
<dbReference type="PANTHER" id="PTHR21354">
    <property type="entry name" value="ZINC FINGER PROTEIN 511"/>
    <property type="match status" value="1"/>
</dbReference>
<proteinExistence type="predicted"/>
<dbReference type="SMART" id="SM00355">
    <property type="entry name" value="ZnF_C2H2"/>
    <property type="match status" value="3"/>
</dbReference>